<keyword evidence="2" id="KW-1185">Reference proteome</keyword>
<dbReference type="OrthoDB" id="1524444at2"/>
<dbReference type="PROSITE" id="PS51257">
    <property type="entry name" value="PROKAR_LIPOPROTEIN"/>
    <property type="match status" value="1"/>
</dbReference>
<evidence type="ECO:0000313" key="1">
    <source>
        <dbReference type="EMBL" id="PXY41340.1"/>
    </source>
</evidence>
<dbReference type="RefSeq" id="WP_110306128.1">
    <property type="nucleotide sequence ID" value="NZ_QJHK01000005.1"/>
</dbReference>
<gene>
    <name evidence="1" type="ORF">DMB65_08020</name>
</gene>
<protein>
    <recommendedName>
        <fullName evidence="3">Dihydrolipoamide dehydrogenase</fullName>
    </recommendedName>
</protein>
<reference evidence="1 2" key="1">
    <citation type="submission" date="2018-05" db="EMBL/GenBank/DDBJ databases">
        <title>Flavobacterium sp. strain IMCC34759, incomplete genome.</title>
        <authorList>
            <person name="Joung Y."/>
            <person name="Cho J."/>
        </authorList>
    </citation>
    <scope>NUCLEOTIDE SEQUENCE [LARGE SCALE GENOMIC DNA]</scope>
    <source>
        <strain evidence="1 2">IMCC34759</strain>
    </source>
</reference>
<dbReference type="EMBL" id="QJHK01000005">
    <property type="protein sequence ID" value="PXY41340.1"/>
    <property type="molecule type" value="Genomic_DNA"/>
</dbReference>
<comment type="caution">
    <text evidence="1">The sequence shown here is derived from an EMBL/GenBank/DDBJ whole genome shotgun (WGS) entry which is preliminary data.</text>
</comment>
<dbReference type="Proteomes" id="UP000247903">
    <property type="component" value="Unassembled WGS sequence"/>
</dbReference>
<proteinExistence type="predicted"/>
<accession>A0A2V4BUC3</accession>
<evidence type="ECO:0000313" key="2">
    <source>
        <dbReference type="Proteomes" id="UP000247903"/>
    </source>
</evidence>
<evidence type="ECO:0008006" key="3">
    <source>
        <dbReference type="Google" id="ProtNLM"/>
    </source>
</evidence>
<organism evidence="1 2">
    <name type="scientific">Flavobacterium cheongpyeongense</name>
    <dbReference type="NCBI Taxonomy" id="2212651"/>
    <lineage>
        <taxon>Bacteria</taxon>
        <taxon>Pseudomonadati</taxon>
        <taxon>Bacteroidota</taxon>
        <taxon>Flavobacteriia</taxon>
        <taxon>Flavobacteriales</taxon>
        <taxon>Flavobacteriaceae</taxon>
        <taxon>Flavobacterium</taxon>
    </lineage>
</organism>
<sequence length="173" mass="19775">MKKILTLFAVVGLFAFTSCEGPEGPEGAPGQNVNKVFEILNEDFDYNNDDGYNIYGIFNPLIGDASTILIYRLAGTIDSNTPVWQLIPRTIYLSNNRELDYDYDFSKEDFKIYVRANYDMETTAADYLDNQTFRVVIVPGSFTNKSSVKPDYSDYYEVIKKYNIDDSNVKKIN</sequence>
<dbReference type="AlphaFoldDB" id="A0A2V4BUC3"/>
<name>A0A2V4BUC3_9FLAO</name>